<dbReference type="Proteomes" id="UP000290244">
    <property type="component" value="Chromosome"/>
</dbReference>
<dbReference type="EMBL" id="CP034759">
    <property type="protein sequence ID" value="QBG36832.1"/>
    <property type="molecule type" value="Genomic_DNA"/>
</dbReference>
<dbReference type="Pfam" id="PF09493">
    <property type="entry name" value="DUF2389"/>
    <property type="match status" value="1"/>
</dbReference>
<sequence length="71" mass="8666">MNAISPKKLLHSKWTSVHPRNKEKHFTVITVKFDHDMKVELCEIQAIFTNRIQQINWRELKNSHQWQQGWR</sequence>
<dbReference type="NCBIfam" id="TIGR02450">
    <property type="entry name" value="TIGR02450 family Trp-rich protein"/>
    <property type="match status" value="1"/>
</dbReference>
<dbReference type="RefSeq" id="WP_130603358.1">
    <property type="nucleotide sequence ID" value="NZ_CP034759.1"/>
</dbReference>
<evidence type="ECO:0000313" key="1">
    <source>
        <dbReference type="EMBL" id="QBG36832.1"/>
    </source>
</evidence>
<dbReference type="KEGG" id="lsd:EMK97_14435"/>
<accession>A0A4P6PAY7</accession>
<reference evidence="1 2" key="1">
    <citation type="submission" date="2018-12" db="EMBL/GenBank/DDBJ databases">
        <title>Complete genome of Litorilituus sediminis.</title>
        <authorList>
            <person name="Liu A."/>
            <person name="Rong J."/>
        </authorList>
    </citation>
    <scope>NUCLEOTIDE SEQUENCE [LARGE SCALE GENOMIC DNA]</scope>
    <source>
        <strain evidence="1 2">JCM 17549</strain>
    </source>
</reference>
<dbReference type="OrthoDB" id="5592973at2"/>
<evidence type="ECO:0000313" key="2">
    <source>
        <dbReference type="Proteomes" id="UP000290244"/>
    </source>
</evidence>
<proteinExistence type="predicted"/>
<name>A0A4P6PAY7_9GAMM</name>
<gene>
    <name evidence="1" type="ORF">EMK97_14435</name>
</gene>
<dbReference type="AlphaFoldDB" id="A0A4P6PAY7"/>
<dbReference type="InterPro" id="IPR012663">
    <property type="entry name" value="CHP02450_Tryp"/>
</dbReference>
<organism evidence="1 2">
    <name type="scientific">Litorilituus sediminis</name>
    <dbReference type="NCBI Taxonomy" id="718192"/>
    <lineage>
        <taxon>Bacteria</taxon>
        <taxon>Pseudomonadati</taxon>
        <taxon>Pseudomonadota</taxon>
        <taxon>Gammaproteobacteria</taxon>
        <taxon>Alteromonadales</taxon>
        <taxon>Colwelliaceae</taxon>
        <taxon>Litorilituus</taxon>
    </lineage>
</organism>
<keyword evidence="2" id="KW-1185">Reference proteome</keyword>
<protein>
    <submittedName>
        <fullName evidence="1">TIGR02450 family Trp-rich protein</fullName>
    </submittedName>
</protein>